<evidence type="ECO:0000256" key="1">
    <source>
        <dbReference type="ARBA" id="ARBA00004141"/>
    </source>
</evidence>
<evidence type="ECO:0000256" key="5">
    <source>
        <dbReference type="ARBA" id="ARBA00022692"/>
    </source>
</evidence>
<dbReference type="InterPro" id="IPR001873">
    <property type="entry name" value="ENaC"/>
</dbReference>
<keyword evidence="10 12" id="KW-0739">Sodium transport</keyword>
<keyword evidence="11 12" id="KW-0407">Ion channel</keyword>
<evidence type="ECO:0008006" key="16">
    <source>
        <dbReference type="Google" id="ProtNLM"/>
    </source>
</evidence>
<sequence length="175" mass="20151">ILKENIEYTLTEAGKVSGVLALRQIANRTLHPLERLFWLLLILAAIYGVNLLTKTQIHRYAESPTVISLDRDYLDWSGPLPAVTLCYNDHLDVPKANDFIFENWNVSISDDEYFYFLEFLISIINATVTNYGDIVRFAEDERFDDFDLYDVILEVASILNKTLSALILIFKLKDP</sequence>
<dbReference type="EnsemblMetazoa" id="MESCA000996-RA">
    <property type="protein sequence ID" value="MESCA000996-PA"/>
    <property type="gene ID" value="MESCA000996"/>
</dbReference>
<evidence type="ECO:0000256" key="9">
    <source>
        <dbReference type="ARBA" id="ARBA00023136"/>
    </source>
</evidence>
<keyword evidence="3 12" id="KW-0813">Transport</keyword>
<dbReference type="GO" id="GO:0016020">
    <property type="term" value="C:membrane"/>
    <property type="evidence" value="ECO:0007669"/>
    <property type="project" value="UniProtKB-SubCell"/>
</dbReference>
<protein>
    <recommendedName>
        <fullName evidence="16">Ion transport domain-containing protein</fullName>
    </recommendedName>
</protein>
<evidence type="ECO:0000256" key="12">
    <source>
        <dbReference type="RuleBase" id="RU000679"/>
    </source>
</evidence>
<evidence type="ECO:0000256" key="11">
    <source>
        <dbReference type="ARBA" id="ARBA00023303"/>
    </source>
</evidence>
<dbReference type="AlphaFoldDB" id="T1GCI2"/>
<dbReference type="Pfam" id="PF00858">
    <property type="entry name" value="ASC"/>
    <property type="match status" value="1"/>
</dbReference>
<dbReference type="EMBL" id="CAQQ02036526">
    <property type="status" value="NOT_ANNOTATED_CDS"/>
    <property type="molecule type" value="Genomic_DNA"/>
</dbReference>
<comment type="subcellular location">
    <subcellularLocation>
        <location evidence="1">Membrane</location>
        <topology evidence="1">Multi-pass membrane protein</topology>
    </subcellularLocation>
</comment>
<keyword evidence="4 12" id="KW-0894">Sodium channel</keyword>
<evidence type="ECO:0000256" key="8">
    <source>
        <dbReference type="ARBA" id="ARBA00023065"/>
    </source>
</evidence>
<organism evidence="14 15">
    <name type="scientific">Megaselia scalaris</name>
    <name type="common">Humpbacked fly</name>
    <name type="synonym">Phora scalaris</name>
    <dbReference type="NCBI Taxonomy" id="36166"/>
    <lineage>
        <taxon>Eukaryota</taxon>
        <taxon>Metazoa</taxon>
        <taxon>Ecdysozoa</taxon>
        <taxon>Arthropoda</taxon>
        <taxon>Hexapoda</taxon>
        <taxon>Insecta</taxon>
        <taxon>Pterygota</taxon>
        <taxon>Neoptera</taxon>
        <taxon>Endopterygota</taxon>
        <taxon>Diptera</taxon>
        <taxon>Brachycera</taxon>
        <taxon>Muscomorpha</taxon>
        <taxon>Platypezoidea</taxon>
        <taxon>Phoridae</taxon>
        <taxon>Megaseliini</taxon>
        <taxon>Megaselia</taxon>
    </lineage>
</organism>
<evidence type="ECO:0000256" key="10">
    <source>
        <dbReference type="ARBA" id="ARBA00023201"/>
    </source>
</evidence>
<keyword evidence="5 12" id="KW-0812">Transmembrane</keyword>
<evidence type="ECO:0000313" key="15">
    <source>
        <dbReference type="Proteomes" id="UP000015102"/>
    </source>
</evidence>
<proteinExistence type="inferred from homology"/>
<evidence type="ECO:0000256" key="6">
    <source>
        <dbReference type="ARBA" id="ARBA00022989"/>
    </source>
</evidence>
<evidence type="ECO:0000256" key="4">
    <source>
        <dbReference type="ARBA" id="ARBA00022461"/>
    </source>
</evidence>
<comment type="similarity">
    <text evidence="2 12">Belongs to the amiloride-sensitive sodium channel (TC 1.A.6) family.</text>
</comment>
<dbReference type="Proteomes" id="UP000015102">
    <property type="component" value="Unassembled WGS sequence"/>
</dbReference>
<accession>T1GCI2</accession>
<evidence type="ECO:0000256" key="2">
    <source>
        <dbReference type="ARBA" id="ARBA00007193"/>
    </source>
</evidence>
<keyword evidence="7" id="KW-0915">Sodium</keyword>
<keyword evidence="8 12" id="KW-0406">Ion transport</keyword>
<dbReference type="GO" id="GO:0005272">
    <property type="term" value="F:sodium channel activity"/>
    <property type="evidence" value="ECO:0007669"/>
    <property type="project" value="UniProtKB-KW"/>
</dbReference>
<evidence type="ECO:0000256" key="7">
    <source>
        <dbReference type="ARBA" id="ARBA00023053"/>
    </source>
</evidence>
<keyword evidence="15" id="KW-1185">Reference proteome</keyword>
<evidence type="ECO:0000256" key="13">
    <source>
        <dbReference type="SAM" id="Phobius"/>
    </source>
</evidence>
<feature type="transmembrane region" description="Helical" evidence="13">
    <location>
        <begin position="36"/>
        <end position="53"/>
    </location>
</feature>
<keyword evidence="6 13" id="KW-1133">Transmembrane helix</keyword>
<reference evidence="15" key="1">
    <citation type="submission" date="2013-02" db="EMBL/GenBank/DDBJ databases">
        <authorList>
            <person name="Hughes D."/>
        </authorList>
    </citation>
    <scope>NUCLEOTIDE SEQUENCE</scope>
    <source>
        <strain>Durham</strain>
        <strain evidence="15">NC isolate 2 -- Noor lab</strain>
    </source>
</reference>
<evidence type="ECO:0000256" key="3">
    <source>
        <dbReference type="ARBA" id="ARBA00022448"/>
    </source>
</evidence>
<dbReference type="STRING" id="36166.T1GCI2"/>
<reference evidence="14" key="2">
    <citation type="submission" date="2015-06" db="UniProtKB">
        <authorList>
            <consortium name="EnsemblMetazoa"/>
        </authorList>
    </citation>
    <scope>IDENTIFICATION</scope>
</reference>
<dbReference type="OMA" id="NGHEYIQ"/>
<name>T1GCI2_MEGSC</name>
<evidence type="ECO:0000313" key="14">
    <source>
        <dbReference type="EnsemblMetazoa" id="MESCA000996-PA"/>
    </source>
</evidence>
<dbReference type="HOGENOM" id="CLU_1536311_0_0_1"/>
<keyword evidence="9 13" id="KW-0472">Membrane</keyword>